<dbReference type="PANTHER" id="PTHR23528">
    <property type="match status" value="1"/>
</dbReference>
<feature type="transmembrane region" description="Helical" evidence="5">
    <location>
        <begin position="257"/>
        <end position="280"/>
    </location>
</feature>
<feature type="domain" description="Major facilitator superfamily (MFS) profile" evidence="6">
    <location>
        <begin position="19"/>
        <end position="416"/>
    </location>
</feature>
<dbReference type="InterPro" id="IPR020846">
    <property type="entry name" value="MFS_dom"/>
</dbReference>
<dbReference type="AlphaFoldDB" id="A0A2T0LL09"/>
<feature type="transmembrane region" description="Helical" evidence="5">
    <location>
        <begin position="53"/>
        <end position="75"/>
    </location>
</feature>
<evidence type="ECO:0000313" key="8">
    <source>
        <dbReference type="Proteomes" id="UP000238362"/>
    </source>
</evidence>
<accession>A0A2T0LL09</accession>
<keyword evidence="3 5" id="KW-1133">Transmembrane helix</keyword>
<feature type="transmembrane region" description="Helical" evidence="5">
    <location>
        <begin position="155"/>
        <end position="173"/>
    </location>
</feature>
<dbReference type="Gene3D" id="1.20.1250.20">
    <property type="entry name" value="MFS general substrate transporter like domains"/>
    <property type="match status" value="2"/>
</dbReference>
<feature type="transmembrane region" description="Helical" evidence="5">
    <location>
        <begin position="113"/>
        <end position="135"/>
    </location>
</feature>
<evidence type="ECO:0000256" key="5">
    <source>
        <dbReference type="SAM" id="Phobius"/>
    </source>
</evidence>
<organism evidence="7 8">
    <name type="scientific">Prauserella shujinwangii</name>
    <dbReference type="NCBI Taxonomy" id="1453103"/>
    <lineage>
        <taxon>Bacteria</taxon>
        <taxon>Bacillati</taxon>
        <taxon>Actinomycetota</taxon>
        <taxon>Actinomycetes</taxon>
        <taxon>Pseudonocardiales</taxon>
        <taxon>Pseudonocardiaceae</taxon>
        <taxon>Prauserella</taxon>
    </lineage>
</organism>
<dbReference type="Pfam" id="PF07690">
    <property type="entry name" value="MFS_1"/>
    <property type="match status" value="2"/>
</dbReference>
<evidence type="ECO:0000256" key="1">
    <source>
        <dbReference type="ARBA" id="ARBA00004651"/>
    </source>
</evidence>
<feature type="transmembrane region" description="Helical" evidence="5">
    <location>
        <begin position="349"/>
        <end position="369"/>
    </location>
</feature>
<gene>
    <name evidence="7" type="ORF">B0I33_11496</name>
</gene>
<feature type="transmembrane region" description="Helical" evidence="5">
    <location>
        <begin position="315"/>
        <end position="337"/>
    </location>
</feature>
<dbReference type="SUPFAM" id="SSF103473">
    <property type="entry name" value="MFS general substrate transporter"/>
    <property type="match status" value="2"/>
</dbReference>
<dbReference type="GO" id="GO:0022857">
    <property type="term" value="F:transmembrane transporter activity"/>
    <property type="evidence" value="ECO:0007669"/>
    <property type="project" value="InterPro"/>
</dbReference>
<dbReference type="Proteomes" id="UP000238362">
    <property type="component" value="Unassembled WGS sequence"/>
</dbReference>
<evidence type="ECO:0000313" key="7">
    <source>
        <dbReference type="EMBL" id="PRX43635.1"/>
    </source>
</evidence>
<feature type="transmembrane region" description="Helical" evidence="5">
    <location>
        <begin position="389"/>
        <end position="407"/>
    </location>
</feature>
<reference evidence="7 8" key="1">
    <citation type="submission" date="2018-03" db="EMBL/GenBank/DDBJ databases">
        <title>Genomic Encyclopedia of Type Strains, Phase III (KMG-III): the genomes of soil and plant-associated and newly described type strains.</title>
        <authorList>
            <person name="Whitman W."/>
        </authorList>
    </citation>
    <scope>NUCLEOTIDE SEQUENCE [LARGE SCALE GENOMIC DNA]</scope>
    <source>
        <strain evidence="7 8">CGMCC 4.7125</strain>
    </source>
</reference>
<keyword evidence="2 5" id="KW-0812">Transmembrane</keyword>
<name>A0A2T0LL09_9PSEU</name>
<evidence type="ECO:0000256" key="2">
    <source>
        <dbReference type="ARBA" id="ARBA00022692"/>
    </source>
</evidence>
<comment type="caution">
    <text evidence="7">The sequence shown here is derived from an EMBL/GenBank/DDBJ whole genome shotgun (WGS) entry which is preliminary data.</text>
</comment>
<keyword evidence="8" id="KW-1185">Reference proteome</keyword>
<feature type="transmembrane region" description="Helical" evidence="5">
    <location>
        <begin position="179"/>
        <end position="197"/>
    </location>
</feature>
<evidence type="ECO:0000256" key="4">
    <source>
        <dbReference type="ARBA" id="ARBA00023136"/>
    </source>
</evidence>
<keyword evidence="4 5" id="KW-0472">Membrane</keyword>
<sequence length="424" mass="43517">MAGAPGSRHTALTWPQRRFLLLLALPAFGIAFAYTVVTTYGPVLLGRFAGPSTIGILIGSEGVLALVIPLLVGGWSDRLRTRVGGRLPFVLAAAVVAAVALVLLPLAGGSPYLVVPALLLFFAAYFTYYAPYYALYPDLVPEGMEGRSQGFQGGLRAAGLLLALAGGGVLLALWRPLPFVLAAAVLLLLPASLVAAVRGRSTDVADGERGNGAAAALAILRADRRIRNWAVANACWEAALGALRTFVVLYFTAGLGFSLSGTSGALALVGVAAVVAAPLAGKLGDRYGVRRVMIAAALLFAVGVTPAVVTTDTTFVAAILPVAFAAVVLLTLPYSQLMSLLPERTRHGVGAGLFGFSRGVGLLAGPLLAGQAIDALRGVPVLSFAATEGYSAIFAVAAVFLLAGVWFQGRTATRTGTGPPRRAG</sequence>
<feature type="transmembrane region" description="Helical" evidence="5">
    <location>
        <begin position="87"/>
        <end position="107"/>
    </location>
</feature>
<dbReference type="InterPro" id="IPR011701">
    <property type="entry name" value="MFS"/>
</dbReference>
<feature type="transmembrane region" description="Helical" evidence="5">
    <location>
        <begin position="20"/>
        <end position="41"/>
    </location>
</feature>
<feature type="transmembrane region" description="Helical" evidence="5">
    <location>
        <begin position="229"/>
        <end position="251"/>
    </location>
</feature>
<dbReference type="GO" id="GO:0005886">
    <property type="term" value="C:plasma membrane"/>
    <property type="evidence" value="ECO:0007669"/>
    <property type="project" value="UniProtKB-SubCell"/>
</dbReference>
<protein>
    <submittedName>
        <fullName evidence="7">Na+/melibiose symporter-like transporter</fullName>
    </submittedName>
</protein>
<proteinExistence type="predicted"/>
<dbReference type="EMBL" id="PVNH01000014">
    <property type="protein sequence ID" value="PRX43635.1"/>
    <property type="molecule type" value="Genomic_DNA"/>
</dbReference>
<evidence type="ECO:0000256" key="3">
    <source>
        <dbReference type="ARBA" id="ARBA00022989"/>
    </source>
</evidence>
<dbReference type="PROSITE" id="PS50850">
    <property type="entry name" value="MFS"/>
    <property type="match status" value="1"/>
</dbReference>
<dbReference type="PANTHER" id="PTHR23528:SF1">
    <property type="entry name" value="MAJOR FACILITATOR SUPERFAMILY (MFS) PROFILE DOMAIN-CONTAINING PROTEIN"/>
    <property type="match status" value="1"/>
</dbReference>
<evidence type="ECO:0000259" key="6">
    <source>
        <dbReference type="PROSITE" id="PS50850"/>
    </source>
</evidence>
<comment type="subcellular location">
    <subcellularLocation>
        <location evidence="1">Cell membrane</location>
        <topology evidence="1">Multi-pass membrane protein</topology>
    </subcellularLocation>
</comment>
<dbReference type="InterPro" id="IPR036259">
    <property type="entry name" value="MFS_trans_sf"/>
</dbReference>
<feature type="transmembrane region" description="Helical" evidence="5">
    <location>
        <begin position="292"/>
        <end position="309"/>
    </location>
</feature>